<reference evidence="1" key="1">
    <citation type="submission" date="2022-10" db="EMBL/GenBank/DDBJ databases">
        <title>The complete genomes of actinobacterial strains from the NBC collection.</title>
        <authorList>
            <person name="Joergensen T.S."/>
            <person name="Alvarez Arevalo M."/>
            <person name="Sterndorff E.B."/>
            <person name="Faurdal D."/>
            <person name="Vuksanovic O."/>
            <person name="Mourched A.-S."/>
            <person name="Charusanti P."/>
            <person name="Shaw S."/>
            <person name="Blin K."/>
            <person name="Weber T."/>
        </authorList>
    </citation>
    <scope>NUCLEOTIDE SEQUENCE</scope>
    <source>
        <strain evidence="1">NBC_01436</strain>
    </source>
</reference>
<accession>A0ABZ1ZM10</accession>
<gene>
    <name evidence="1" type="ORF">OG367_27810</name>
</gene>
<dbReference type="Pfam" id="PF19383">
    <property type="entry name" value="DUF5958"/>
    <property type="match status" value="1"/>
</dbReference>
<evidence type="ECO:0000313" key="2">
    <source>
        <dbReference type="Proteomes" id="UP001431926"/>
    </source>
</evidence>
<name>A0ABZ1ZM10_STRAQ</name>
<evidence type="ECO:0000313" key="1">
    <source>
        <dbReference type="EMBL" id="WUX39779.1"/>
    </source>
</evidence>
<organism evidence="1 2">
    <name type="scientific">Streptomyces anulatus</name>
    <name type="common">Streptomyces chrysomallus</name>
    <dbReference type="NCBI Taxonomy" id="1892"/>
    <lineage>
        <taxon>Bacteria</taxon>
        <taxon>Bacillati</taxon>
        <taxon>Actinomycetota</taxon>
        <taxon>Actinomycetes</taxon>
        <taxon>Kitasatosporales</taxon>
        <taxon>Streptomycetaceae</taxon>
        <taxon>Streptomyces</taxon>
    </lineage>
</organism>
<dbReference type="EMBL" id="CP109491">
    <property type="protein sequence ID" value="WUX39779.1"/>
    <property type="molecule type" value="Genomic_DNA"/>
</dbReference>
<keyword evidence="2" id="KW-1185">Reference proteome</keyword>
<sequence length="171" mass="18435">MEHGVGRGGGEPPASGSFPTWVMWNDREVVGVGSEDGRAIRREAERVVNEVAQGLLTLDGGTTWFSDLSPVVRQAVLHEVAGYAMQAHITAADGRAGVARSGVKPTANPSVMICMDPPRYGFAALPADEHVKAFRVIVSVFSVADTRRRQMYCKGACGHAWHNLLPRGERP</sequence>
<dbReference type="Proteomes" id="UP001431926">
    <property type="component" value="Chromosome"/>
</dbReference>
<proteinExistence type="predicted"/>
<protein>
    <submittedName>
        <fullName evidence="1">DUF5958 family protein</fullName>
    </submittedName>
</protein>
<dbReference type="InterPro" id="IPR046002">
    <property type="entry name" value="DUF5958"/>
</dbReference>
<dbReference type="RefSeq" id="WP_329357960.1">
    <property type="nucleotide sequence ID" value="NZ_CP109490.1"/>
</dbReference>